<dbReference type="RefSeq" id="YP_010656769.1">
    <property type="nucleotide sequence ID" value="NC_070840.1"/>
</dbReference>
<dbReference type="EC" id="3.4.17.14" evidence="2"/>
<sequence>MPSQTAHFKAAEWRCKCSRCNKQVAHKMLPKVMEAVEAIRVKAGRPLVLNSAYRCARHPEEAKKAKPGQHNAGTAVDIRVSGGAERLEIIKLGLEFGATGIGVANGFVHLDWRSDTPVAFVY</sequence>
<dbReference type="GeneID" id="77932663"/>
<reference evidence="2" key="1">
    <citation type="submission" date="2022-02" db="EMBL/GenBank/DDBJ databases">
        <title>The Aeromonas hydrophila phage ZPAH14.</title>
        <authorList>
            <person name="Li J."/>
        </authorList>
    </citation>
    <scope>NUCLEOTIDE SEQUENCE</scope>
</reference>
<evidence type="ECO:0000313" key="3">
    <source>
        <dbReference type="Proteomes" id="UP000830307"/>
    </source>
</evidence>
<dbReference type="EMBL" id="OM810291">
    <property type="protein sequence ID" value="UOT58060.1"/>
    <property type="molecule type" value="Genomic_DNA"/>
</dbReference>
<organism evidence="2 3">
    <name type="scientific">Aeromonas phage ZPAH14</name>
    <dbReference type="NCBI Taxonomy" id="2924887"/>
    <lineage>
        <taxon>Viruses</taxon>
        <taxon>Duplodnaviria</taxon>
        <taxon>Heunggongvirae</taxon>
        <taxon>Uroviricota</taxon>
        <taxon>Caudoviricetes</taxon>
        <taxon>Chaseviridae</taxon>
        <taxon>Nefertitivirinae</taxon>
        <taxon>Shantouvirus</taxon>
        <taxon>Shantouvirus ZPAH14</taxon>
    </lineage>
</organism>
<dbReference type="InterPro" id="IPR009045">
    <property type="entry name" value="Zn_M74/Hedgehog-like"/>
</dbReference>
<dbReference type="InterPro" id="IPR013230">
    <property type="entry name" value="Peptidase_M15A_C"/>
</dbReference>
<keyword evidence="3" id="KW-1185">Reference proteome</keyword>
<name>A0AAE9GXM0_9CAUD</name>
<keyword evidence="2" id="KW-0378">Hydrolase</keyword>
<dbReference type="Proteomes" id="UP000830307">
    <property type="component" value="Segment"/>
</dbReference>
<dbReference type="Gene3D" id="3.30.1380.10">
    <property type="match status" value="1"/>
</dbReference>
<proteinExistence type="predicted"/>
<dbReference type="SUPFAM" id="SSF55166">
    <property type="entry name" value="Hedgehog/DD-peptidase"/>
    <property type="match status" value="1"/>
</dbReference>
<accession>A0AAE9GXM0</accession>
<protein>
    <submittedName>
        <fullName evidence="2">Zinc D-Ala-D-Ala carboxypeptidase</fullName>
        <ecNumber evidence="2">3.4.17.14</ecNumber>
    </submittedName>
</protein>
<dbReference type="Pfam" id="PF08291">
    <property type="entry name" value="Peptidase_M15_3"/>
    <property type="match status" value="1"/>
</dbReference>
<evidence type="ECO:0000259" key="1">
    <source>
        <dbReference type="Pfam" id="PF08291"/>
    </source>
</evidence>
<keyword evidence="2" id="KW-0645">Protease</keyword>
<dbReference type="GO" id="GO:0009046">
    <property type="term" value="F:zinc D-Ala-D-Ala carboxypeptidase activity"/>
    <property type="evidence" value="ECO:0007669"/>
    <property type="project" value="UniProtKB-EC"/>
</dbReference>
<feature type="domain" description="Peptidase M15A C-terminal" evidence="1">
    <location>
        <begin position="6"/>
        <end position="111"/>
    </location>
</feature>
<keyword evidence="2" id="KW-0121">Carboxypeptidase</keyword>
<dbReference type="KEGG" id="vg:77932663"/>
<evidence type="ECO:0000313" key="2">
    <source>
        <dbReference type="EMBL" id="UOT58060.1"/>
    </source>
</evidence>